<proteinExistence type="predicted"/>
<feature type="transmembrane region" description="Helical" evidence="1">
    <location>
        <begin position="79"/>
        <end position="97"/>
    </location>
</feature>
<feature type="transmembrane region" description="Helical" evidence="1">
    <location>
        <begin position="9"/>
        <end position="28"/>
    </location>
</feature>
<keyword evidence="3" id="KW-1185">Reference proteome</keyword>
<keyword evidence="1" id="KW-0812">Transmembrane</keyword>
<keyword evidence="1" id="KW-1133">Transmembrane helix</keyword>
<evidence type="ECO:0000313" key="2">
    <source>
        <dbReference type="EMBL" id="TGL40376.1"/>
    </source>
</evidence>
<evidence type="ECO:0000256" key="1">
    <source>
        <dbReference type="SAM" id="Phobius"/>
    </source>
</evidence>
<accession>A0A4V6QLX5</accession>
<dbReference type="Proteomes" id="UP000298125">
    <property type="component" value="Unassembled WGS sequence"/>
</dbReference>
<feature type="transmembrane region" description="Helical" evidence="1">
    <location>
        <begin position="173"/>
        <end position="192"/>
    </location>
</feature>
<dbReference type="OrthoDB" id="7630683at2"/>
<feature type="transmembrane region" description="Helical" evidence="1">
    <location>
        <begin position="150"/>
        <end position="168"/>
    </location>
</feature>
<gene>
    <name evidence="2" type="ORF">EHQ49_09990</name>
</gene>
<organism evidence="2 3">
    <name type="scientific">Leptospira perdikensis</name>
    <dbReference type="NCBI Taxonomy" id="2484948"/>
    <lineage>
        <taxon>Bacteria</taxon>
        <taxon>Pseudomonadati</taxon>
        <taxon>Spirochaetota</taxon>
        <taxon>Spirochaetia</taxon>
        <taxon>Leptospirales</taxon>
        <taxon>Leptospiraceae</taxon>
        <taxon>Leptospira</taxon>
    </lineage>
</organism>
<dbReference type="EMBL" id="RQGA01000010">
    <property type="protein sequence ID" value="TGL40376.1"/>
    <property type="molecule type" value="Genomic_DNA"/>
</dbReference>
<sequence length="227" mass="26515">MQLLRSRKVVAVFGISTLFVSLIGLFMYPSQAALSEGFRTPVIAFEFAQSTEDLKFLTGNEEVTKKLRSEMRVGQKLDIFFPFLYAGFMFFLVFSEIKKINPFTWLGFVISIIIVPCDLYENYIMDQILFRLDRLEDFRDLLSHLEVATWWKWGAIAIVMFVLSSIYFSTKQWFNGMISFFPGVAIFCTWISGSNGYVAEVMMIFVSFFFIYFGIRSFILYRKFETT</sequence>
<feature type="transmembrane region" description="Helical" evidence="1">
    <location>
        <begin position="104"/>
        <end position="125"/>
    </location>
</feature>
<dbReference type="RefSeq" id="WP_135578955.1">
    <property type="nucleotide sequence ID" value="NZ_RQGA01000010.1"/>
</dbReference>
<feature type="transmembrane region" description="Helical" evidence="1">
    <location>
        <begin position="198"/>
        <end position="221"/>
    </location>
</feature>
<dbReference type="AlphaFoldDB" id="A0A4V6QLX5"/>
<comment type="caution">
    <text evidence="2">The sequence shown here is derived from an EMBL/GenBank/DDBJ whole genome shotgun (WGS) entry which is preliminary data.</text>
</comment>
<name>A0A4V6QLX5_9LEPT</name>
<evidence type="ECO:0000313" key="3">
    <source>
        <dbReference type="Proteomes" id="UP000298125"/>
    </source>
</evidence>
<keyword evidence="1" id="KW-0472">Membrane</keyword>
<protein>
    <submittedName>
        <fullName evidence="2">Uncharacterized protein</fullName>
    </submittedName>
</protein>
<reference evidence="2" key="1">
    <citation type="journal article" date="2019" name="PLoS Negl. Trop. Dis.">
        <title>Revisiting the worldwide diversity of Leptospira species in the environment.</title>
        <authorList>
            <person name="Vincent A.T."/>
            <person name="Schiettekatte O."/>
            <person name="Bourhy P."/>
            <person name="Veyrier F.J."/>
            <person name="Picardeau M."/>
        </authorList>
    </citation>
    <scope>NUCLEOTIDE SEQUENCE [LARGE SCALE GENOMIC DNA]</scope>
    <source>
        <strain evidence="2">201702692</strain>
    </source>
</reference>